<dbReference type="EMBL" id="QXGB01002147">
    <property type="protein sequence ID" value="KAE9180979.1"/>
    <property type="molecule type" value="Genomic_DNA"/>
</dbReference>
<keyword evidence="4" id="KW-1185">Reference proteome</keyword>
<feature type="region of interest" description="Disordered" evidence="1">
    <location>
        <begin position="114"/>
        <end position="145"/>
    </location>
</feature>
<reference evidence="4 5" key="1">
    <citation type="submission" date="2018-08" db="EMBL/GenBank/DDBJ databases">
        <title>Genomic investigation of the strawberry pathogen Phytophthora fragariae indicates pathogenicity is determined by transcriptional variation in three key races.</title>
        <authorList>
            <person name="Adams T.M."/>
            <person name="Armitage A.D."/>
            <person name="Sobczyk M.K."/>
            <person name="Bates H.J."/>
            <person name="Dunwell J.M."/>
            <person name="Nellist C.F."/>
            <person name="Harrison R.J."/>
        </authorList>
    </citation>
    <scope>NUCLEOTIDE SEQUENCE [LARGE SCALE GENOMIC DNA]</scope>
    <source>
        <strain evidence="3 4">NOV-27</strain>
        <strain evidence="2 5">NOV-71</strain>
    </source>
</reference>
<proteinExistence type="predicted"/>
<comment type="caution">
    <text evidence="2">The sequence shown here is derived from an EMBL/GenBank/DDBJ whole genome shotgun (WGS) entry which is preliminary data.</text>
</comment>
<accession>A0A6A3QNV8</accession>
<organism evidence="2 5">
    <name type="scientific">Phytophthora fragariae</name>
    <dbReference type="NCBI Taxonomy" id="53985"/>
    <lineage>
        <taxon>Eukaryota</taxon>
        <taxon>Sar</taxon>
        <taxon>Stramenopiles</taxon>
        <taxon>Oomycota</taxon>
        <taxon>Peronosporomycetes</taxon>
        <taxon>Peronosporales</taxon>
        <taxon>Peronosporaceae</taxon>
        <taxon>Phytophthora</taxon>
    </lineage>
</organism>
<gene>
    <name evidence="3" type="ORF">PF005_g23054</name>
    <name evidence="2" type="ORF">PF007_g23103</name>
</gene>
<evidence type="ECO:0000256" key="1">
    <source>
        <dbReference type="SAM" id="MobiDB-lite"/>
    </source>
</evidence>
<evidence type="ECO:0000313" key="5">
    <source>
        <dbReference type="Proteomes" id="UP000441208"/>
    </source>
</evidence>
<dbReference type="AlphaFoldDB" id="A0A6A3QNV8"/>
<evidence type="ECO:0008006" key="6">
    <source>
        <dbReference type="Google" id="ProtNLM"/>
    </source>
</evidence>
<name>A0A6A3QNV8_9STRA</name>
<dbReference type="EMBL" id="QXFZ01002139">
    <property type="protein sequence ID" value="KAE9080294.1"/>
    <property type="molecule type" value="Genomic_DNA"/>
</dbReference>
<evidence type="ECO:0000313" key="2">
    <source>
        <dbReference type="EMBL" id="KAE9080294.1"/>
    </source>
</evidence>
<feature type="compositionally biased region" description="Polar residues" evidence="1">
    <location>
        <begin position="75"/>
        <end position="89"/>
    </location>
</feature>
<dbReference type="OrthoDB" id="10414298at2759"/>
<evidence type="ECO:0000313" key="3">
    <source>
        <dbReference type="EMBL" id="KAE9180979.1"/>
    </source>
</evidence>
<protein>
    <recommendedName>
        <fullName evidence="6">OTU domain-containing protein</fullName>
    </recommendedName>
</protein>
<evidence type="ECO:0000313" key="4">
    <source>
        <dbReference type="Proteomes" id="UP000433483"/>
    </source>
</evidence>
<sequence>MQTFNQFKRAIARGRFAALSDPSPEGSELDSEEEEAEAPYAYTDAPRLSVTEDTRTQIEEVTNTSADPMGIGHTETGNGAQNSQGSPTEALQLPGPANTGSIITEISEMDVNAVENSDQESELSGYVGSSAPSCTQSPAPTPGSEVAYSIDLEAEAARERQLQEPDSIGGTALPAAATLGDTQGDISQTPAHSLSQDGFFIAKTAPAPGMPQQLPAFLMPFRGSLISVPANGQCAYTALYATSTSTVETKLTFSSDVVRGANVIKKSVYTLMMTNLANDVACKVVGPCSELRRLYPTQPAPTDVDVATAALFNHYMQERNRSVNTPIPSTFWAGPEVLRAMAQYLREPLFVLDVDQANDAHVQRYFYQDYTLPNGDVHETGCGGAMDDRTAKIMLRAYANLHVLQVFMILKRHEGHFYGVRHGDLTLRWQAEGDLSFAQDYCAHHEWFNEVIAHMEDCQSRTEEIELLADSADTNAFLVGTTERRNRLDIVHDRLQLTRLDSGHYDMTILAADLQDEAERLQRRVDPTESPLVPQHGQVSGKRCHQLAGRSPISSHGRVSTQALQRILNSCTTEQEQMADRTKLRQLHKENATAIATWIHHGRHAYGLPHGAGTKPGLLELMPCLLEHRTALHDRLAYLPYPEVAVKLLPKTVWLQWGELVAYDFQVAMLHRILEADEPTSRAKGFCTSWLAACTTEAGSTQDRAVARDPEKWRRLTGLYPGAPSGARPDHIEVDCWYILHILQHTAWVWPSTPWGISARMQLGAVYSAHPAVQRLCENVVARAAWGEIVTLSSGITWEDRISSMDAGLSAQAHC</sequence>
<dbReference type="Proteomes" id="UP000433483">
    <property type="component" value="Unassembled WGS sequence"/>
</dbReference>
<feature type="compositionally biased region" description="Acidic residues" evidence="1">
    <location>
        <begin position="27"/>
        <end position="37"/>
    </location>
</feature>
<feature type="region of interest" description="Disordered" evidence="1">
    <location>
        <begin position="11"/>
        <end position="100"/>
    </location>
</feature>
<dbReference type="Proteomes" id="UP000441208">
    <property type="component" value="Unassembled WGS sequence"/>
</dbReference>